<keyword evidence="6" id="KW-0560">Oxidoreductase</keyword>
<dbReference type="PROSITE" id="PS51387">
    <property type="entry name" value="FAD_PCMH"/>
    <property type="match status" value="1"/>
</dbReference>
<evidence type="ECO:0000256" key="4">
    <source>
        <dbReference type="ARBA" id="ARBA00022827"/>
    </source>
</evidence>
<dbReference type="InterPro" id="IPR036318">
    <property type="entry name" value="FAD-bd_PCMH-like_sf"/>
</dbReference>
<feature type="domain" description="FAD-binding PCMH-type" evidence="9">
    <location>
        <begin position="1"/>
        <end position="225"/>
    </location>
</feature>
<dbReference type="Gene3D" id="1.10.45.10">
    <property type="entry name" value="Vanillyl-alcohol Oxidase, Chain A, domain 4"/>
    <property type="match status" value="1"/>
</dbReference>
<dbReference type="InterPro" id="IPR009051">
    <property type="entry name" value="Helical_ferredxn"/>
</dbReference>
<dbReference type="InterPro" id="IPR016171">
    <property type="entry name" value="Vanillyl_alc_oxidase_C-sub2"/>
</dbReference>
<protein>
    <recommendedName>
        <fullName evidence="7">D-lactate dehydrogenase (cytochrome)</fullName>
        <ecNumber evidence="7">1.1.2.4</ecNumber>
    </recommendedName>
</protein>
<dbReference type="FunFam" id="1.10.45.10:FF:000001">
    <property type="entry name" value="D-lactate dehydrogenase mitochondrial"/>
    <property type="match status" value="1"/>
</dbReference>
<evidence type="ECO:0000256" key="6">
    <source>
        <dbReference type="ARBA" id="ARBA00023002"/>
    </source>
</evidence>
<dbReference type="SUPFAM" id="SSF46548">
    <property type="entry name" value="alpha-helical ferredoxin"/>
    <property type="match status" value="1"/>
</dbReference>
<evidence type="ECO:0000313" key="10">
    <source>
        <dbReference type="EMBL" id="HIU55620.1"/>
    </source>
</evidence>
<reference evidence="10" key="1">
    <citation type="submission" date="2020-10" db="EMBL/GenBank/DDBJ databases">
        <authorList>
            <person name="Gilroy R."/>
        </authorList>
    </citation>
    <scope>NUCLEOTIDE SEQUENCE</scope>
    <source>
        <strain evidence="10">CHK158-818</strain>
    </source>
</reference>
<dbReference type="SUPFAM" id="SSF56176">
    <property type="entry name" value="FAD-binding/transporter-associated domain-like"/>
    <property type="match status" value="1"/>
</dbReference>
<dbReference type="InterPro" id="IPR016169">
    <property type="entry name" value="FAD-bd_PCMH_sub2"/>
</dbReference>
<evidence type="ECO:0000259" key="9">
    <source>
        <dbReference type="PROSITE" id="PS51387"/>
    </source>
</evidence>
<evidence type="ECO:0000259" key="8">
    <source>
        <dbReference type="PROSITE" id="PS51379"/>
    </source>
</evidence>
<evidence type="ECO:0000256" key="1">
    <source>
        <dbReference type="ARBA" id="ARBA00001974"/>
    </source>
</evidence>
<feature type="non-terminal residue" evidence="10">
    <location>
        <position position="1"/>
    </location>
</feature>
<dbReference type="Gene3D" id="3.30.70.2740">
    <property type="match status" value="1"/>
</dbReference>
<dbReference type="GO" id="GO:0051536">
    <property type="term" value="F:iron-sulfur cluster binding"/>
    <property type="evidence" value="ECO:0007669"/>
    <property type="project" value="InterPro"/>
</dbReference>
<evidence type="ECO:0000256" key="7">
    <source>
        <dbReference type="ARBA" id="ARBA00038897"/>
    </source>
</evidence>
<dbReference type="PANTHER" id="PTHR11748">
    <property type="entry name" value="D-LACTATE DEHYDROGENASE"/>
    <property type="match status" value="1"/>
</dbReference>
<name>A0A9D1M8M9_9BACT</name>
<dbReference type="Pfam" id="PF01565">
    <property type="entry name" value="FAD_binding_4"/>
    <property type="match status" value="1"/>
</dbReference>
<gene>
    <name evidence="10" type="ORF">IAB03_07450</name>
</gene>
<dbReference type="Pfam" id="PF02913">
    <property type="entry name" value="FAD-oxidase_C"/>
    <property type="match status" value="1"/>
</dbReference>
<organism evidence="10 11">
    <name type="scientific">Candidatus Gallibacteroides avistercoris</name>
    <dbReference type="NCBI Taxonomy" id="2840833"/>
    <lineage>
        <taxon>Bacteria</taxon>
        <taxon>Pseudomonadati</taxon>
        <taxon>Bacteroidota</taxon>
        <taxon>Bacteroidia</taxon>
        <taxon>Bacteroidales</taxon>
        <taxon>Bacteroidaceae</taxon>
        <taxon>Bacteroidaceae incertae sedis</taxon>
        <taxon>Candidatus Gallibacteroides</taxon>
    </lineage>
</organism>
<dbReference type="InterPro" id="IPR016166">
    <property type="entry name" value="FAD-bd_PCMH"/>
</dbReference>
<accession>A0A9D1M8M9</accession>
<dbReference type="Gene3D" id="3.30.70.2190">
    <property type="match status" value="1"/>
</dbReference>
<dbReference type="GO" id="GO:0004458">
    <property type="term" value="F:D-lactate dehydrogenase (cytochrome) activity"/>
    <property type="evidence" value="ECO:0007669"/>
    <property type="project" value="UniProtKB-EC"/>
</dbReference>
<dbReference type="GO" id="GO:1903457">
    <property type="term" value="P:lactate catabolic process"/>
    <property type="evidence" value="ECO:0007669"/>
    <property type="project" value="TreeGrafter"/>
</dbReference>
<dbReference type="Gene3D" id="3.30.43.10">
    <property type="entry name" value="Uridine Diphospho-n-acetylenolpyruvylglucosamine Reductase, domain 2"/>
    <property type="match status" value="1"/>
</dbReference>
<comment type="caution">
    <text evidence="10">The sequence shown here is derived from an EMBL/GenBank/DDBJ whole genome shotgun (WGS) entry which is preliminary data.</text>
</comment>
<dbReference type="EMBL" id="DVNA01000167">
    <property type="protein sequence ID" value="HIU55620.1"/>
    <property type="molecule type" value="Genomic_DNA"/>
</dbReference>
<feature type="domain" description="4Fe-4S ferredoxin-type" evidence="8">
    <location>
        <begin position="489"/>
        <end position="520"/>
    </location>
</feature>
<comment type="similarity">
    <text evidence="2">Belongs to the FAD-binding oxidoreductase/transferase type 4 family.</text>
</comment>
<dbReference type="InterPro" id="IPR006094">
    <property type="entry name" value="Oxid_FAD_bind_N"/>
</dbReference>
<evidence type="ECO:0000313" key="11">
    <source>
        <dbReference type="Proteomes" id="UP000824112"/>
    </source>
</evidence>
<dbReference type="InterPro" id="IPR016167">
    <property type="entry name" value="FAD-bd_PCMH_sub1"/>
</dbReference>
<evidence type="ECO:0000256" key="2">
    <source>
        <dbReference type="ARBA" id="ARBA00008000"/>
    </source>
</evidence>
<evidence type="ECO:0000256" key="3">
    <source>
        <dbReference type="ARBA" id="ARBA00022630"/>
    </source>
</evidence>
<keyword evidence="3" id="KW-0285">Flavoprotein</keyword>
<keyword evidence="5" id="KW-0809">Transit peptide</keyword>
<dbReference type="InterPro" id="IPR004017">
    <property type="entry name" value="Cys_rich_dom"/>
</dbReference>
<dbReference type="EC" id="1.1.2.4" evidence="7"/>
<dbReference type="PANTHER" id="PTHR11748:SF111">
    <property type="entry name" value="D-LACTATE DEHYDROGENASE, MITOCHONDRIAL-RELATED"/>
    <property type="match status" value="1"/>
</dbReference>
<dbReference type="PROSITE" id="PS51379">
    <property type="entry name" value="4FE4S_FER_2"/>
    <property type="match status" value="1"/>
</dbReference>
<dbReference type="Gene3D" id="1.10.1060.10">
    <property type="entry name" value="Alpha-helical ferredoxin"/>
    <property type="match status" value="1"/>
</dbReference>
<dbReference type="Pfam" id="PF13183">
    <property type="entry name" value="Fer4_8"/>
    <property type="match status" value="1"/>
</dbReference>
<dbReference type="InterPro" id="IPR016164">
    <property type="entry name" value="FAD-linked_Oxase-like_C"/>
</dbReference>
<keyword evidence="4" id="KW-0274">FAD</keyword>
<dbReference type="Proteomes" id="UP000824112">
    <property type="component" value="Unassembled WGS sequence"/>
</dbReference>
<dbReference type="Gene3D" id="3.30.465.10">
    <property type="match status" value="1"/>
</dbReference>
<dbReference type="SUPFAM" id="SSF55103">
    <property type="entry name" value="FAD-linked oxidases, C-terminal domain"/>
    <property type="match status" value="1"/>
</dbReference>
<dbReference type="GO" id="GO:0071949">
    <property type="term" value="F:FAD binding"/>
    <property type="evidence" value="ECO:0007669"/>
    <property type="project" value="InterPro"/>
</dbReference>
<dbReference type="InterPro" id="IPR017896">
    <property type="entry name" value="4Fe4S_Fe-S-bd"/>
</dbReference>
<dbReference type="InterPro" id="IPR004113">
    <property type="entry name" value="FAD-bd_oxidored_4_C"/>
</dbReference>
<evidence type="ECO:0000256" key="5">
    <source>
        <dbReference type="ARBA" id="ARBA00022946"/>
    </source>
</evidence>
<reference evidence="10" key="2">
    <citation type="journal article" date="2021" name="PeerJ">
        <title>Extensive microbial diversity within the chicken gut microbiome revealed by metagenomics and culture.</title>
        <authorList>
            <person name="Gilroy R."/>
            <person name="Ravi A."/>
            <person name="Getino M."/>
            <person name="Pursley I."/>
            <person name="Horton D.L."/>
            <person name="Alikhan N.F."/>
            <person name="Baker D."/>
            <person name="Gharbi K."/>
            <person name="Hall N."/>
            <person name="Watson M."/>
            <person name="Adriaenssens E.M."/>
            <person name="Foster-Nyarko E."/>
            <person name="Jarju S."/>
            <person name="Secka A."/>
            <person name="Antonio M."/>
            <person name="Oren A."/>
            <person name="Chaudhuri R.R."/>
            <person name="La Ragione R."/>
            <person name="Hildebrand F."/>
            <person name="Pallen M.J."/>
        </authorList>
    </citation>
    <scope>NUCLEOTIDE SEQUENCE</scope>
    <source>
        <strain evidence="10">CHK158-818</strain>
    </source>
</reference>
<proteinExistence type="inferred from homology"/>
<comment type="cofactor">
    <cofactor evidence="1">
        <name>FAD</name>
        <dbReference type="ChEBI" id="CHEBI:57692"/>
    </cofactor>
</comment>
<sequence>PQVVLYVQSEKEVSEALKLASRLQLPVTFRASGTSLSGQSITHSILIQLSKDWNGFRTDEKADTIVVQPAILGERINQLLRPYGKKFSPDPASIKSASVAGIIVNNASGMSCSTTANSDKVIVSARIVFSNGMILDTGNEESRRQFRNLRPGFIEKIEELRDRVRKDTRLYHRIKQKYSIKNVVGLNILPFVEHDDPFDIITHLLVGSEGTLAFLSEATLKTETELPYKATALLYCPCITDACRLVQKLKTLPVQCAELFDETSLRAVAELLPDEIQNRLQSDTVTAVLMETRAADPDTLKRQINQIMPALDAFSFILPPCFTTDKREQIQYWNIRSGIFPSVGGMREKGTTCLIEDVAFPLERLPEATIDLQNLIKQYHYTDGAIYGHALDGNYHFILNQRFDREDEVKRYEHLMNDVAELVVGKYDGSLKAEHGTGRNMAPYVQYEWGEKAFKLMQEVKALFDPDNLLNPGVIFNDDPQCHVKNFKQIPVLNNEADKCIECGFCEPNCMSNGLTLSSRQRIVLRREIAANPDPAIVKELEKSYRYNGEVTCAGDGLCSLGCPMKINVAEITHALRAEHLASAPLTRSILQQAGNSFASAKNLVRNGLHILYIAYRCTGKALLAGGSRLLRRLSGGKTPLWTPYFPKPFRITPGIEGGKKSALKVVYFPSCINQAMGNAVISKRPQNGVETTIHLLQKAGYEVIFPEQMENLCCGTIWESKGLNEMADQKAKELEKALIKASQNGLYPILCDQSPCLYRMRHTMPNLTLYEPVEFIDTFLCDKLDFHPKQATVAVHATCSTKKMGLEETLVRVAARCASKVVCPEEVNCCGFAGDKGFMNPEVNAYALRRLRERIKREKATEGYSNSRTCEIGLSTHAGIEYVNIVFLVDECTTAKQNG</sequence>
<dbReference type="GO" id="GO:0008720">
    <property type="term" value="F:D-lactate dehydrogenase (NAD+) activity"/>
    <property type="evidence" value="ECO:0007669"/>
    <property type="project" value="TreeGrafter"/>
</dbReference>
<dbReference type="Pfam" id="PF02754">
    <property type="entry name" value="CCG"/>
    <property type="match status" value="2"/>
</dbReference>
<dbReference type="AlphaFoldDB" id="A0A9D1M8M9"/>